<feature type="region of interest" description="Disordered" evidence="5">
    <location>
        <begin position="572"/>
        <end position="602"/>
    </location>
</feature>
<feature type="transmembrane region" description="Helical" evidence="6">
    <location>
        <begin position="470"/>
        <end position="491"/>
    </location>
</feature>
<accession>A0AAE8SXD3</accession>
<feature type="transmembrane region" description="Helical" evidence="6">
    <location>
        <begin position="296"/>
        <end position="315"/>
    </location>
</feature>
<comment type="caution">
    <text evidence="7">The sequence shown here is derived from an EMBL/GenBank/DDBJ whole genome shotgun (WGS) entry which is preliminary data.</text>
</comment>
<sequence>MGKESALVVDPTRTPEPQDAEKGQPPVMEPMTDVEILRRSWSKRALIVAFVGLFATTFISSFIKYSTRTYDAYATSAFARHSALTTANVVYNITSLATYPIMAKLAIVFGRAQGFFYSISLIVLAMVLYAACQDIGTYIAGGIFESIGDTGFSIMQQIFIADTTSLLNRGIWSSLPESVASIPTLYLGTIVADEVLEHSTWRWGYGMWAIVLPVCAAPLIVTMYVLQRRATKNGYVRKSIWAEDVAADTPLYKRIVNLMWRDLDIVGAFLFVAGMALALIPLSLTGSKNSQRWSEPSTIVMLVIGVVIIGVFLLWDAKFAKTPFVPFRMIKERTVVAACLLSVLDFFHYSTFTLFFPSYLQVVGGYSPGHASRIDNALRVSFQIASVLVGILMKYSKRSQIFVLMGVPLVVLGQGLQIYFVNKDGAGPANEVSFITAKTLVGVGRAFYQTAAQVSIQAIVEKEDVPVVTAVYFAAMSFGGAIGTSVGGAIWNSLLPKKLESYLPENVKDKAAGIYKSIVVAQKFAAGTPARAAIDRSYRETQQVLAIAATAGLAPMLLIMFALKNVNLAKEEREEQSEVENRSVSESDAERKEGTREGQREE</sequence>
<organism evidence="7 8">
    <name type="scientific">Cephalotrichum gorgonifer</name>
    <dbReference type="NCBI Taxonomy" id="2041049"/>
    <lineage>
        <taxon>Eukaryota</taxon>
        <taxon>Fungi</taxon>
        <taxon>Dikarya</taxon>
        <taxon>Ascomycota</taxon>
        <taxon>Pezizomycotina</taxon>
        <taxon>Sordariomycetes</taxon>
        <taxon>Hypocreomycetidae</taxon>
        <taxon>Microascales</taxon>
        <taxon>Microascaceae</taxon>
        <taxon>Cephalotrichum</taxon>
    </lineage>
</organism>
<feature type="transmembrane region" description="Helical" evidence="6">
    <location>
        <begin position="83"/>
        <end position="102"/>
    </location>
</feature>
<name>A0AAE8SXD3_9PEZI</name>
<gene>
    <name evidence="7" type="ORF">DNG_07304</name>
</gene>
<feature type="transmembrane region" description="Helical" evidence="6">
    <location>
        <begin position="544"/>
        <end position="563"/>
    </location>
</feature>
<dbReference type="Gene3D" id="1.20.1250.20">
    <property type="entry name" value="MFS general substrate transporter like domains"/>
    <property type="match status" value="2"/>
</dbReference>
<evidence type="ECO:0000256" key="2">
    <source>
        <dbReference type="ARBA" id="ARBA00022692"/>
    </source>
</evidence>
<evidence type="ECO:0000256" key="6">
    <source>
        <dbReference type="SAM" id="Phobius"/>
    </source>
</evidence>
<dbReference type="PANTHER" id="PTHR23501">
    <property type="entry name" value="MAJOR FACILITATOR SUPERFAMILY"/>
    <property type="match status" value="1"/>
</dbReference>
<evidence type="ECO:0000256" key="3">
    <source>
        <dbReference type="ARBA" id="ARBA00022989"/>
    </source>
</evidence>
<feature type="transmembrane region" description="Helical" evidence="6">
    <location>
        <begin position="376"/>
        <end position="395"/>
    </location>
</feature>
<dbReference type="GO" id="GO:0005886">
    <property type="term" value="C:plasma membrane"/>
    <property type="evidence" value="ECO:0007669"/>
    <property type="project" value="TreeGrafter"/>
</dbReference>
<feature type="compositionally biased region" description="Basic and acidic residues" evidence="5">
    <location>
        <begin position="579"/>
        <end position="602"/>
    </location>
</feature>
<dbReference type="PANTHER" id="PTHR23501:SF87">
    <property type="entry name" value="SIDEROPHORE IRON TRANSPORTER 2"/>
    <property type="match status" value="1"/>
</dbReference>
<dbReference type="Proteomes" id="UP001187682">
    <property type="component" value="Unassembled WGS sequence"/>
</dbReference>
<comment type="subcellular location">
    <subcellularLocation>
        <location evidence="1">Membrane</location>
        <topology evidence="1">Multi-pass membrane protein</topology>
    </subcellularLocation>
</comment>
<evidence type="ECO:0000256" key="1">
    <source>
        <dbReference type="ARBA" id="ARBA00004141"/>
    </source>
</evidence>
<keyword evidence="8" id="KW-1185">Reference proteome</keyword>
<dbReference type="AlphaFoldDB" id="A0AAE8SXD3"/>
<feature type="transmembrane region" description="Helical" evidence="6">
    <location>
        <begin position="45"/>
        <end position="63"/>
    </location>
</feature>
<dbReference type="SUPFAM" id="SSF103473">
    <property type="entry name" value="MFS general substrate transporter"/>
    <property type="match status" value="1"/>
</dbReference>
<keyword evidence="2 6" id="KW-0812">Transmembrane</keyword>
<feature type="transmembrane region" description="Helical" evidence="6">
    <location>
        <begin position="263"/>
        <end position="284"/>
    </location>
</feature>
<keyword evidence="4 6" id="KW-0472">Membrane</keyword>
<feature type="region of interest" description="Disordered" evidence="5">
    <location>
        <begin position="1"/>
        <end position="26"/>
    </location>
</feature>
<feature type="transmembrane region" description="Helical" evidence="6">
    <location>
        <begin position="335"/>
        <end position="356"/>
    </location>
</feature>
<reference evidence="7" key="1">
    <citation type="submission" date="2018-03" db="EMBL/GenBank/DDBJ databases">
        <authorList>
            <person name="Guldener U."/>
        </authorList>
    </citation>
    <scope>NUCLEOTIDE SEQUENCE</scope>
</reference>
<evidence type="ECO:0000256" key="4">
    <source>
        <dbReference type="ARBA" id="ARBA00023136"/>
    </source>
</evidence>
<evidence type="ECO:0000313" key="7">
    <source>
        <dbReference type="EMBL" id="SPO04619.1"/>
    </source>
</evidence>
<evidence type="ECO:0000313" key="8">
    <source>
        <dbReference type="Proteomes" id="UP001187682"/>
    </source>
</evidence>
<dbReference type="EMBL" id="ONZQ02000010">
    <property type="protein sequence ID" value="SPO04619.1"/>
    <property type="molecule type" value="Genomic_DNA"/>
</dbReference>
<feature type="transmembrane region" description="Helical" evidence="6">
    <location>
        <begin position="205"/>
        <end position="226"/>
    </location>
</feature>
<dbReference type="Pfam" id="PF07690">
    <property type="entry name" value="MFS_1"/>
    <property type="match status" value="1"/>
</dbReference>
<feature type="transmembrane region" description="Helical" evidence="6">
    <location>
        <begin position="402"/>
        <end position="420"/>
    </location>
</feature>
<dbReference type="InterPro" id="IPR036259">
    <property type="entry name" value="MFS_trans_sf"/>
</dbReference>
<protein>
    <submittedName>
        <fullName evidence="7">Related to major facilitator MirA</fullName>
    </submittedName>
</protein>
<keyword evidence="3 6" id="KW-1133">Transmembrane helix</keyword>
<proteinExistence type="predicted"/>
<evidence type="ECO:0000256" key="5">
    <source>
        <dbReference type="SAM" id="MobiDB-lite"/>
    </source>
</evidence>
<dbReference type="GO" id="GO:0015343">
    <property type="term" value="F:siderophore-iron transmembrane transporter activity"/>
    <property type="evidence" value="ECO:0007669"/>
    <property type="project" value="TreeGrafter"/>
</dbReference>
<feature type="transmembrane region" description="Helical" evidence="6">
    <location>
        <begin position="114"/>
        <end position="131"/>
    </location>
</feature>
<dbReference type="InterPro" id="IPR011701">
    <property type="entry name" value="MFS"/>
</dbReference>